<evidence type="ECO:0000256" key="7">
    <source>
        <dbReference type="SAM" id="Phobius"/>
    </source>
</evidence>
<dbReference type="PANTHER" id="PTHR34582:SF7">
    <property type="entry name" value="UPF0702 TRANSMEMBRANE PROTEIN YDFS"/>
    <property type="match status" value="1"/>
</dbReference>
<evidence type="ECO:0000256" key="1">
    <source>
        <dbReference type="ARBA" id="ARBA00004651"/>
    </source>
</evidence>
<dbReference type="InterPro" id="IPR023090">
    <property type="entry name" value="UPF0702_alpha/beta_dom_sf"/>
</dbReference>
<organism evidence="9">
    <name type="scientific">Halalkalibacterium halodurans</name>
    <name type="common">Bacillus halodurans</name>
    <dbReference type="NCBI Taxonomy" id="86665"/>
    <lineage>
        <taxon>Bacteria</taxon>
        <taxon>Bacillati</taxon>
        <taxon>Bacillota</taxon>
        <taxon>Bacilli</taxon>
        <taxon>Bacillales</taxon>
        <taxon>Bacillaceae</taxon>
        <taxon>Halalkalibacterium (ex Joshi et al. 2022)</taxon>
    </lineage>
</organism>
<feature type="transmembrane region" description="Helical" evidence="7">
    <location>
        <begin position="59"/>
        <end position="79"/>
    </location>
</feature>
<evidence type="ECO:0000256" key="6">
    <source>
        <dbReference type="ARBA" id="ARBA00023136"/>
    </source>
</evidence>
<evidence type="ECO:0000256" key="3">
    <source>
        <dbReference type="ARBA" id="ARBA00022475"/>
    </source>
</evidence>
<dbReference type="PANTHER" id="PTHR34582">
    <property type="entry name" value="UPF0702 TRANSMEMBRANE PROTEIN YCAP"/>
    <property type="match status" value="1"/>
</dbReference>
<dbReference type="EMBL" id="LILD01000001">
    <property type="protein sequence ID" value="KOO39425.1"/>
    <property type="molecule type" value="Genomic_DNA"/>
</dbReference>
<reference evidence="9" key="1">
    <citation type="submission" date="2015-08" db="EMBL/GenBank/DDBJ databases">
        <title>Complete DNA Sequence of Pseudomonas syringae pv. actinidiae, the Causal Agent of Kiwifruit Canker Disease.</title>
        <authorList>
            <person name="Rikkerink E.H.A."/>
            <person name="Fineran P.C."/>
        </authorList>
    </citation>
    <scope>NUCLEOTIDE SEQUENCE</scope>
    <source>
        <strain evidence="9">DSM 13666</strain>
    </source>
</reference>
<evidence type="ECO:0000256" key="4">
    <source>
        <dbReference type="ARBA" id="ARBA00022692"/>
    </source>
</evidence>
<dbReference type="RefSeq" id="WP_053431411.1">
    <property type="nucleotide sequence ID" value="NZ_CP040441.1"/>
</dbReference>
<evidence type="ECO:0000256" key="5">
    <source>
        <dbReference type="ARBA" id="ARBA00022989"/>
    </source>
</evidence>
<accession>A0A4Y7X033</accession>
<dbReference type="InterPro" id="IPR007353">
    <property type="entry name" value="DUF421"/>
</dbReference>
<sequence length="283" mass="31708">MAGWLEAFIRSVCSIIVLFLVFKAYGRRSFQDVSLFQGAMIIALAGIASIGSFLLTVPFMPFFVALLLWSAVFLGAHRLQGKHGGALKFFAGQPETVVEKGKIKEDVLHKQKLTAEDFMRKLREKNIFQLSDVEWAQLETNGALTVFLKEGRYSEAASTGKQGRRQPPMTVIQNGQIVDSALQKRGVTREWLKAELEKQEVLLGNVFLAEMDQNGQLYVDLYNDDITPKPVNELPLLRESIKKAQADLAYAALTSTNRTNAKVYSRCAETMQQVENVVSPYVR</sequence>
<comment type="caution">
    <text evidence="9">The sequence shown here is derived from an EMBL/GenBank/DDBJ whole genome shotgun (WGS) entry which is preliminary data.</text>
</comment>
<feature type="domain" description="YetF C-terminal" evidence="8">
    <location>
        <begin position="88"/>
        <end position="212"/>
    </location>
</feature>
<dbReference type="Pfam" id="PF07870">
    <property type="entry name" value="DUF1657"/>
    <property type="match status" value="1"/>
</dbReference>
<dbReference type="Gene3D" id="3.30.240.20">
    <property type="entry name" value="bsu07140 like domains"/>
    <property type="match status" value="2"/>
</dbReference>
<keyword evidence="6 7" id="KW-0472">Membrane</keyword>
<comment type="similarity">
    <text evidence="2">Belongs to the UPF0702 family.</text>
</comment>
<dbReference type="Pfam" id="PF04239">
    <property type="entry name" value="DUF421"/>
    <property type="match status" value="1"/>
</dbReference>
<evidence type="ECO:0000259" key="8">
    <source>
        <dbReference type="Pfam" id="PF04239"/>
    </source>
</evidence>
<comment type="subcellular location">
    <subcellularLocation>
        <location evidence="1">Cell membrane</location>
        <topology evidence="1">Multi-pass membrane protein</topology>
    </subcellularLocation>
</comment>
<feature type="transmembrane region" description="Helical" evidence="7">
    <location>
        <begin position="33"/>
        <end position="53"/>
    </location>
</feature>
<gene>
    <name evidence="9" type="ORF">AMD02_11625</name>
</gene>
<keyword evidence="4 7" id="KW-0812">Transmembrane</keyword>
<protein>
    <recommendedName>
        <fullName evidence="8">YetF C-terminal domain-containing protein</fullName>
    </recommendedName>
</protein>
<name>A0A0M0KKV1_ALKHA</name>
<dbReference type="AlphaFoldDB" id="A0A0M0KKV1"/>
<keyword evidence="5 7" id="KW-1133">Transmembrane helix</keyword>
<feature type="transmembrane region" description="Helical" evidence="7">
    <location>
        <begin position="7"/>
        <end position="26"/>
    </location>
</feature>
<proteinExistence type="inferred from homology"/>
<keyword evidence="3" id="KW-1003">Cell membrane</keyword>
<evidence type="ECO:0000256" key="2">
    <source>
        <dbReference type="ARBA" id="ARBA00006448"/>
    </source>
</evidence>
<dbReference type="GeneID" id="87597193"/>
<evidence type="ECO:0000313" key="9">
    <source>
        <dbReference type="EMBL" id="KOO39425.1"/>
    </source>
</evidence>
<accession>A0A0M0KKV1</accession>
<dbReference type="InterPro" id="IPR012452">
    <property type="entry name" value="DUF1657"/>
</dbReference>
<dbReference type="GO" id="GO:0005886">
    <property type="term" value="C:plasma membrane"/>
    <property type="evidence" value="ECO:0007669"/>
    <property type="project" value="UniProtKB-SubCell"/>
</dbReference>
<dbReference type="PATRIC" id="fig|136160.3.peg.2737"/>